<dbReference type="SUPFAM" id="SSF51679">
    <property type="entry name" value="Bacterial luciferase-like"/>
    <property type="match status" value="1"/>
</dbReference>
<name>A0A0X8JD07_ACTRD</name>
<dbReference type="InterPro" id="IPR036661">
    <property type="entry name" value="Luciferase-like_sf"/>
</dbReference>
<dbReference type="PANTHER" id="PTHR30137">
    <property type="entry name" value="LUCIFERASE-LIKE MONOOXYGENASE"/>
    <property type="match status" value="1"/>
</dbReference>
<evidence type="ECO:0000313" key="5">
    <source>
        <dbReference type="Proteomes" id="UP000065220"/>
    </source>
</evidence>
<reference evidence="5" key="1">
    <citation type="submission" date="2016-02" db="EMBL/GenBank/DDBJ databases">
        <authorList>
            <person name="Holder M.E."/>
            <person name="Ajami N.J."/>
            <person name="Petrosino J.F."/>
        </authorList>
    </citation>
    <scope>NUCLEOTIDE SEQUENCE [LARGE SCALE GENOMIC DNA]</scope>
    <source>
        <strain evidence="5">CCUG 36733</strain>
    </source>
</reference>
<dbReference type="Pfam" id="PF00296">
    <property type="entry name" value="Bac_luciferase"/>
    <property type="match status" value="1"/>
</dbReference>
<dbReference type="GO" id="GO:0016705">
    <property type="term" value="F:oxidoreductase activity, acting on paired donors, with incorporation or reduction of molecular oxygen"/>
    <property type="evidence" value="ECO:0007669"/>
    <property type="project" value="InterPro"/>
</dbReference>
<sequence>MTTAPEPTRLDPASLHFGLDTFGDLQDGDFAATLRKVVDQARLADQVGVHALNLGEHHRDDYAISAPDTVLSYIAAATERLHLGTAVIVLSSDDPVRVYERISTLHALSGGRAELTVGRGSFTESFPLFGYDLAKYEGLFEEKLAMLVQLWRERPATWDGELAQSLSKQELYPPLDAAGSVPPLAVAVGGSPQSVVRAAYHDLDLRLAVIGGAPERFAPFADLYRRAQDGFGHVQDNSVGFHSPGLIADTDEEAAEAFFPQYAANNNRVGAERGWPRMTRARFDDEVTHGALFVGSPETVARKVADAMLALGADTFDLKIGLGSQEAQLRSIELLGTKVAPMVRDMVADAA</sequence>
<gene>
    <name evidence="4" type="ORF">AXF14_00200</name>
</gene>
<accession>A0A0X8JD07</accession>
<dbReference type="GO" id="GO:0004497">
    <property type="term" value="F:monooxygenase activity"/>
    <property type="evidence" value="ECO:0007669"/>
    <property type="project" value="UniProtKB-KW"/>
</dbReference>
<keyword evidence="1" id="KW-0560">Oxidoreductase</keyword>
<dbReference type="AlphaFoldDB" id="A0A0X8JD07"/>
<keyword evidence="2" id="KW-0503">Monooxygenase</keyword>
<proteinExistence type="predicted"/>
<dbReference type="EMBL" id="CP014228">
    <property type="protein sequence ID" value="AMD86324.1"/>
    <property type="molecule type" value="Genomic_DNA"/>
</dbReference>
<dbReference type="GO" id="GO:0005829">
    <property type="term" value="C:cytosol"/>
    <property type="evidence" value="ECO:0007669"/>
    <property type="project" value="TreeGrafter"/>
</dbReference>
<organism evidence="4 5">
    <name type="scientific">Actinomyces radicidentis</name>
    <dbReference type="NCBI Taxonomy" id="111015"/>
    <lineage>
        <taxon>Bacteria</taxon>
        <taxon>Bacillati</taxon>
        <taxon>Actinomycetota</taxon>
        <taxon>Actinomycetes</taxon>
        <taxon>Actinomycetales</taxon>
        <taxon>Actinomycetaceae</taxon>
        <taxon>Actinomyces</taxon>
    </lineage>
</organism>
<dbReference type="InterPro" id="IPR050766">
    <property type="entry name" value="Bact_Lucif_Oxidored"/>
</dbReference>
<protein>
    <submittedName>
        <fullName evidence="4">Luciferase</fullName>
    </submittedName>
</protein>
<dbReference type="RefSeq" id="WP_067938918.1">
    <property type="nucleotide sequence ID" value="NZ_CP014228.1"/>
</dbReference>
<dbReference type="Proteomes" id="UP000065220">
    <property type="component" value="Chromosome"/>
</dbReference>
<evidence type="ECO:0000256" key="1">
    <source>
        <dbReference type="ARBA" id="ARBA00023002"/>
    </source>
</evidence>
<dbReference type="STRING" id="111015.AXF14_00200"/>
<dbReference type="Gene3D" id="3.20.20.30">
    <property type="entry name" value="Luciferase-like domain"/>
    <property type="match status" value="1"/>
</dbReference>
<dbReference type="OrthoDB" id="9776438at2"/>
<evidence type="ECO:0000313" key="4">
    <source>
        <dbReference type="EMBL" id="AMD86324.1"/>
    </source>
</evidence>
<feature type="domain" description="Luciferase-like" evidence="3">
    <location>
        <begin position="32"/>
        <end position="314"/>
    </location>
</feature>
<evidence type="ECO:0000256" key="2">
    <source>
        <dbReference type="ARBA" id="ARBA00023033"/>
    </source>
</evidence>
<evidence type="ECO:0000259" key="3">
    <source>
        <dbReference type="Pfam" id="PF00296"/>
    </source>
</evidence>
<dbReference type="KEGG" id="ard:AXF14_00200"/>
<dbReference type="InterPro" id="IPR011251">
    <property type="entry name" value="Luciferase-like_dom"/>
</dbReference>
<keyword evidence="5" id="KW-1185">Reference proteome</keyword>
<dbReference type="PANTHER" id="PTHR30137:SF8">
    <property type="entry name" value="BLR5498 PROTEIN"/>
    <property type="match status" value="1"/>
</dbReference>